<protein>
    <submittedName>
        <fullName evidence="1">Uncharacterized protein</fullName>
    </submittedName>
</protein>
<dbReference type="EMBL" id="CM045760">
    <property type="protein sequence ID" value="KAI8025773.1"/>
    <property type="molecule type" value="Genomic_DNA"/>
</dbReference>
<keyword evidence="2" id="KW-1185">Reference proteome</keyword>
<evidence type="ECO:0000313" key="1">
    <source>
        <dbReference type="EMBL" id="KAI8025773.1"/>
    </source>
</evidence>
<proteinExistence type="predicted"/>
<sequence length="67" mass="7710">MQVFSLMYACMLAIIALSQRKWNCKRWFIPSDIGYGYRDFLSLSDLNDTSKGFLVNDAVIVEAEIKL</sequence>
<name>A0ACC0IJE1_9ERIC</name>
<accession>A0ACC0IJE1</accession>
<gene>
    <name evidence="1" type="ORF">LOK49_LG02G03331</name>
</gene>
<organism evidence="1 2">
    <name type="scientific">Camellia lanceoleosa</name>
    <dbReference type="NCBI Taxonomy" id="1840588"/>
    <lineage>
        <taxon>Eukaryota</taxon>
        <taxon>Viridiplantae</taxon>
        <taxon>Streptophyta</taxon>
        <taxon>Embryophyta</taxon>
        <taxon>Tracheophyta</taxon>
        <taxon>Spermatophyta</taxon>
        <taxon>Magnoliopsida</taxon>
        <taxon>eudicotyledons</taxon>
        <taxon>Gunneridae</taxon>
        <taxon>Pentapetalae</taxon>
        <taxon>asterids</taxon>
        <taxon>Ericales</taxon>
        <taxon>Theaceae</taxon>
        <taxon>Camellia</taxon>
    </lineage>
</organism>
<evidence type="ECO:0000313" key="2">
    <source>
        <dbReference type="Proteomes" id="UP001060215"/>
    </source>
</evidence>
<reference evidence="1 2" key="1">
    <citation type="journal article" date="2022" name="Plant J.">
        <title>Chromosome-level genome of Camellia lanceoleosa provides a valuable resource for understanding genome evolution and self-incompatibility.</title>
        <authorList>
            <person name="Gong W."/>
            <person name="Xiao S."/>
            <person name="Wang L."/>
            <person name="Liao Z."/>
            <person name="Chang Y."/>
            <person name="Mo W."/>
            <person name="Hu G."/>
            <person name="Li W."/>
            <person name="Zhao G."/>
            <person name="Zhu H."/>
            <person name="Hu X."/>
            <person name="Ji K."/>
            <person name="Xiang X."/>
            <person name="Song Q."/>
            <person name="Yuan D."/>
            <person name="Jin S."/>
            <person name="Zhang L."/>
        </authorList>
    </citation>
    <scope>NUCLEOTIDE SEQUENCE [LARGE SCALE GENOMIC DNA]</scope>
    <source>
        <strain evidence="1">SQ_2022a</strain>
    </source>
</reference>
<dbReference type="Proteomes" id="UP001060215">
    <property type="component" value="Chromosome 3"/>
</dbReference>
<comment type="caution">
    <text evidence="1">The sequence shown here is derived from an EMBL/GenBank/DDBJ whole genome shotgun (WGS) entry which is preliminary data.</text>
</comment>